<evidence type="ECO:0000256" key="4">
    <source>
        <dbReference type="ARBA" id="ARBA00022840"/>
    </source>
</evidence>
<evidence type="ECO:0000256" key="3">
    <source>
        <dbReference type="ARBA" id="ARBA00022741"/>
    </source>
</evidence>
<dbReference type="GO" id="GO:0046872">
    <property type="term" value="F:metal ion binding"/>
    <property type="evidence" value="ECO:0007669"/>
    <property type="project" value="UniProtKB-KW"/>
</dbReference>
<dbReference type="NCBIfam" id="TIGR00092">
    <property type="entry name" value="redox-regulated ATPase YchF"/>
    <property type="match status" value="1"/>
</dbReference>
<dbReference type="GO" id="GO:0005737">
    <property type="term" value="C:cytoplasm"/>
    <property type="evidence" value="ECO:0007669"/>
    <property type="project" value="TreeGrafter"/>
</dbReference>
<dbReference type="PANTHER" id="PTHR23305:SF9">
    <property type="entry name" value="OBG-LIKE ATPASE HOMOLOG"/>
    <property type="match status" value="1"/>
</dbReference>
<evidence type="ECO:0000313" key="7">
    <source>
        <dbReference type="EMBL" id="CAI5760381.1"/>
    </source>
</evidence>
<dbReference type="Gene3D" id="3.10.20.30">
    <property type="match status" value="1"/>
</dbReference>
<dbReference type="GO" id="GO:0005524">
    <property type="term" value="F:ATP binding"/>
    <property type="evidence" value="ECO:0007669"/>
    <property type="project" value="UniProtKB-KW"/>
</dbReference>
<protein>
    <recommendedName>
        <fullName evidence="6">OBG-type G domain-containing protein</fullName>
    </recommendedName>
</protein>
<keyword evidence="2" id="KW-0479">Metal-binding</keyword>
<dbReference type="PRINTS" id="PR00326">
    <property type="entry name" value="GTP1OBG"/>
</dbReference>
<dbReference type="OrthoDB" id="424823at2759"/>
<dbReference type="Gene3D" id="1.10.150.300">
    <property type="entry name" value="TGS-like domain"/>
    <property type="match status" value="1"/>
</dbReference>
<proteinExistence type="predicted"/>
<reference evidence="7" key="1">
    <citation type="submission" date="2022-12" db="EMBL/GenBank/DDBJ databases">
        <authorList>
            <person name="Brejova B."/>
        </authorList>
    </citation>
    <scope>NUCLEOTIDE SEQUENCE</scope>
</reference>
<dbReference type="Proteomes" id="UP001152885">
    <property type="component" value="Unassembled WGS sequence"/>
</dbReference>
<organism evidence="7 8">
    <name type="scientific">Candida verbasci</name>
    <dbReference type="NCBI Taxonomy" id="1227364"/>
    <lineage>
        <taxon>Eukaryota</taxon>
        <taxon>Fungi</taxon>
        <taxon>Dikarya</taxon>
        <taxon>Ascomycota</taxon>
        <taxon>Saccharomycotina</taxon>
        <taxon>Pichiomycetes</taxon>
        <taxon>Debaryomycetaceae</taxon>
        <taxon>Candida/Lodderomyces clade</taxon>
        <taxon>Candida</taxon>
    </lineage>
</organism>
<dbReference type="InterPro" id="IPR006073">
    <property type="entry name" value="GTP-bd"/>
</dbReference>
<dbReference type="InterPro" id="IPR012676">
    <property type="entry name" value="TGS-like"/>
</dbReference>
<dbReference type="GO" id="GO:0016887">
    <property type="term" value="F:ATP hydrolysis activity"/>
    <property type="evidence" value="ECO:0007669"/>
    <property type="project" value="InterPro"/>
</dbReference>
<evidence type="ECO:0000256" key="2">
    <source>
        <dbReference type="ARBA" id="ARBA00022723"/>
    </source>
</evidence>
<dbReference type="InterPro" id="IPR012675">
    <property type="entry name" value="Beta-grasp_dom_sf"/>
</dbReference>
<evidence type="ECO:0000313" key="8">
    <source>
        <dbReference type="Proteomes" id="UP001152885"/>
    </source>
</evidence>
<dbReference type="PROSITE" id="PS51710">
    <property type="entry name" value="G_OBG"/>
    <property type="match status" value="1"/>
</dbReference>
<dbReference type="AlphaFoldDB" id="A0A9W4U0D1"/>
<dbReference type="InterPro" id="IPR031167">
    <property type="entry name" value="G_OBG"/>
</dbReference>
<dbReference type="InterPro" id="IPR004396">
    <property type="entry name" value="ATPase_YchF/OLA1"/>
</dbReference>
<dbReference type="PANTHER" id="PTHR23305">
    <property type="entry name" value="OBG GTPASE FAMILY"/>
    <property type="match status" value="1"/>
</dbReference>
<keyword evidence="5" id="KW-0460">Magnesium</keyword>
<keyword evidence="4" id="KW-0067">ATP-binding</keyword>
<comment type="cofactor">
    <cofactor evidence="1">
        <name>Mg(2+)</name>
        <dbReference type="ChEBI" id="CHEBI:18420"/>
    </cofactor>
</comment>
<evidence type="ECO:0000256" key="1">
    <source>
        <dbReference type="ARBA" id="ARBA00001946"/>
    </source>
</evidence>
<evidence type="ECO:0000256" key="5">
    <source>
        <dbReference type="ARBA" id="ARBA00022842"/>
    </source>
</evidence>
<keyword evidence="8" id="KW-1185">Reference proteome</keyword>
<dbReference type="GO" id="GO:0005525">
    <property type="term" value="F:GTP binding"/>
    <property type="evidence" value="ECO:0007669"/>
    <property type="project" value="InterPro"/>
</dbReference>
<accession>A0A9W4U0D1</accession>
<dbReference type="InterPro" id="IPR027417">
    <property type="entry name" value="P-loop_NTPase"/>
</dbReference>
<comment type="caution">
    <text evidence="7">The sequence shown here is derived from an EMBL/GenBank/DDBJ whole genome shotgun (WGS) entry which is preliminary data.</text>
</comment>
<dbReference type="Gene3D" id="3.40.50.300">
    <property type="entry name" value="P-loop containing nucleotide triphosphate hydrolases"/>
    <property type="match status" value="1"/>
</dbReference>
<dbReference type="FunFam" id="3.10.20.30:FF:000029">
    <property type="entry name" value="Obg-like ATPase 1"/>
    <property type="match status" value="1"/>
</dbReference>
<dbReference type="Pfam" id="PF01926">
    <property type="entry name" value="MMR_HSR1"/>
    <property type="match status" value="1"/>
</dbReference>
<dbReference type="FunFam" id="1.10.150.300:FF:000001">
    <property type="entry name" value="Ribosome-binding ATPase YchF"/>
    <property type="match status" value="1"/>
</dbReference>
<dbReference type="InterPro" id="IPR013029">
    <property type="entry name" value="YchF_C"/>
</dbReference>
<dbReference type="EMBL" id="CANTUO010000006">
    <property type="protein sequence ID" value="CAI5760381.1"/>
    <property type="molecule type" value="Genomic_DNA"/>
</dbReference>
<name>A0A9W4U0D1_9ASCO</name>
<keyword evidence="3" id="KW-0547">Nucleotide-binding</keyword>
<dbReference type="PIRSF" id="PIRSF006641">
    <property type="entry name" value="CHP00092"/>
    <property type="match status" value="1"/>
</dbReference>
<sequence length="411" mass="47354">MKFSRNFATFSKLFKQINDTSSSIYIGKKSSNNLSVGLVGLANVGKSTFFQSLTKSKLGNPANYPFATIEPEKSTIIVESETLNHYNQIFKSNKKINTNLIIWDIAGLTKNCNLGEGMGNKFLNNIRQVDGIIQIVRGFENDDITHIEKTIDPIRDLIIVQDELILKDVEFIENEIEQLQKLNKKMKFNKVKSLDYELNMNLMDKVIDLLYNGKKIINCESEFNEDEIKIINKLNLLTAKPTIYCLNVSEEDYKNQENKYYQNVLEWVNENSNNKDKLLMFSGEYETKINELKGDELEVYQNGTETILNQLIKEMRSLLKLISFYTCGETESKQWTILKNSTILEAAGLIHTDLKNTFINSIVYKWEDLSKLKQFDENMLKSMGKQYRQGKKYIIEDGDVIIIKAGKGKAR</sequence>
<evidence type="ECO:0000259" key="6">
    <source>
        <dbReference type="PROSITE" id="PS51710"/>
    </source>
</evidence>
<dbReference type="Pfam" id="PF06071">
    <property type="entry name" value="YchF-GTPase_C"/>
    <property type="match status" value="1"/>
</dbReference>
<feature type="domain" description="OBG-type G" evidence="6">
    <location>
        <begin position="34"/>
        <end position="301"/>
    </location>
</feature>
<gene>
    <name evidence="7" type="ORF">CANVERA_P4891</name>
</gene>
<dbReference type="InterPro" id="IPR023192">
    <property type="entry name" value="TGS-like_dom_sf"/>
</dbReference>
<dbReference type="SUPFAM" id="SSF52540">
    <property type="entry name" value="P-loop containing nucleoside triphosphate hydrolases"/>
    <property type="match status" value="1"/>
</dbReference>
<dbReference type="SUPFAM" id="SSF81271">
    <property type="entry name" value="TGS-like"/>
    <property type="match status" value="1"/>
</dbReference>